<organism evidence="11 12">
    <name type="scientific">Stachybotrys elegans</name>
    <dbReference type="NCBI Taxonomy" id="80388"/>
    <lineage>
        <taxon>Eukaryota</taxon>
        <taxon>Fungi</taxon>
        <taxon>Dikarya</taxon>
        <taxon>Ascomycota</taxon>
        <taxon>Pezizomycotina</taxon>
        <taxon>Sordariomycetes</taxon>
        <taxon>Hypocreomycetidae</taxon>
        <taxon>Hypocreales</taxon>
        <taxon>Stachybotryaceae</taxon>
        <taxon>Stachybotrys</taxon>
    </lineage>
</organism>
<evidence type="ECO:0000256" key="3">
    <source>
        <dbReference type="ARBA" id="ARBA00022729"/>
    </source>
</evidence>
<dbReference type="InterPro" id="IPR045087">
    <property type="entry name" value="Cu-oxidase_fam"/>
</dbReference>
<dbReference type="InterPro" id="IPR011706">
    <property type="entry name" value="Cu-oxidase_C"/>
</dbReference>
<evidence type="ECO:0000256" key="1">
    <source>
        <dbReference type="ARBA" id="ARBA00010609"/>
    </source>
</evidence>
<dbReference type="SUPFAM" id="SSF49503">
    <property type="entry name" value="Cupredoxins"/>
    <property type="match status" value="3"/>
</dbReference>
<gene>
    <name evidence="11" type="ORF">B0I35DRAFT_348967</name>
</gene>
<dbReference type="InterPro" id="IPR001117">
    <property type="entry name" value="Cu-oxidase_2nd"/>
</dbReference>
<feature type="domain" description="Plastocyanin-like" evidence="10">
    <location>
        <begin position="43"/>
        <end position="157"/>
    </location>
</feature>
<keyword evidence="5" id="KW-0186">Copper</keyword>
<dbReference type="PROSITE" id="PS00079">
    <property type="entry name" value="MULTICOPPER_OXIDASE1"/>
    <property type="match status" value="1"/>
</dbReference>
<dbReference type="InterPro" id="IPR035666">
    <property type="entry name" value="MCO_CuRO_3"/>
</dbReference>
<dbReference type="CDD" id="cd13895">
    <property type="entry name" value="CuRO_3_AAO_like_2"/>
    <property type="match status" value="1"/>
</dbReference>
<protein>
    <submittedName>
        <fullName evidence="11">Cupredoxin</fullName>
    </submittedName>
</protein>
<dbReference type="EMBL" id="JAGPNK010000003">
    <property type="protein sequence ID" value="KAH7324905.1"/>
    <property type="molecule type" value="Genomic_DNA"/>
</dbReference>
<dbReference type="Pfam" id="PF00394">
    <property type="entry name" value="Cu-oxidase"/>
    <property type="match status" value="1"/>
</dbReference>
<dbReference type="Gene3D" id="2.60.40.420">
    <property type="entry name" value="Cupredoxins - blue copper proteins"/>
    <property type="match status" value="3"/>
</dbReference>
<dbReference type="PANTHER" id="PTHR11709">
    <property type="entry name" value="MULTI-COPPER OXIDASE"/>
    <property type="match status" value="1"/>
</dbReference>
<dbReference type="InterPro" id="IPR008972">
    <property type="entry name" value="Cupredoxin"/>
</dbReference>
<dbReference type="InterPro" id="IPR002355">
    <property type="entry name" value="Cu_oxidase_Cu_BS"/>
</dbReference>
<evidence type="ECO:0000256" key="7">
    <source>
        <dbReference type="SAM" id="SignalP"/>
    </source>
</evidence>
<evidence type="ECO:0000256" key="6">
    <source>
        <dbReference type="ARBA" id="ARBA00023180"/>
    </source>
</evidence>
<evidence type="ECO:0000256" key="4">
    <source>
        <dbReference type="ARBA" id="ARBA00023002"/>
    </source>
</evidence>
<keyword evidence="4" id="KW-0560">Oxidoreductase</keyword>
<name>A0A8K0WVX7_9HYPO</name>
<evidence type="ECO:0000256" key="2">
    <source>
        <dbReference type="ARBA" id="ARBA00022723"/>
    </source>
</evidence>
<keyword evidence="12" id="KW-1185">Reference proteome</keyword>
<dbReference type="InterPro" id="IPR017762">
    <property type="entry name" value="Multicopper_oxidase_fun"/>
</dbReference>
<evidence type="ECO:0000313" key="12">
    <source>
        <dbReference type="Proteomes" id="UP000813444"/>
    </source>
</evidence>
<dbReference type="PANTHER" id="PTHR11709:SF394">
    <property type="entry name" value="FI03373P-RELATED"/>
    <property type="match status" value="1"/>
</dbReference>
<sequence length="608" mass="68347">MWLRSDRLLAGFIAAASLIPSCLSATPIRHGADWEPEYVLVATAGNITINCKSRYSTILNGTSPGPTLHLQEGKTTWVRVWNRIPDDNVTVHWHGLTQRTAPFADGTPLVSQWPIAPNEFFDYEIHPEPGDAGTYFYHSHVGFHSVTAHGLLIVDEAKNATKPYDYDGDIPLFFSDDYPREDESIEEGLTANPFVWSGEPSAVVLNGQSGNASLSNATDDTCKPFIINVKPGKTYRLRFVGGTAISFLMAGIEGHDLTIIEADGHYTKPVDTSYVQFGSGQRYSALLRTKTEVELLMEGKRDFWMRYEARDRPTNPWGWAIVHYECIGLEPELPQDLPETQPVPLPTNVTEYTQWMEYTLEALTPDNNFPRLEEVTRTVYITMNQMVMDGFYNGSIVGGLDWVQNNLSWSEGDYEVGHAAPYLVQAYVTGQTPDYDAAIANGGWDPQTRAWPARIGEVLDIVWLSNSGPTRGFDNHPMHAHGEHYYDLGSGNGTYDAARNELKFRDYTPARRDTTMLYRYSSSSAEPYHTAGWRAWRIRVTKDNVGAWLLHCHVLGHMIMGMQTVWVFGDGDELATHIPQPYIEGYLEFGGSAYGNDTYDPLVMHWFD</sequence>
<evidence type="ECO:0000256" key="5">
    <source>
        <dbReference type="ARBA" id="ARBA00023008"/>
    </source>
</evidence>
<dbReference type="Pfam" id="PF07732">
    <property type="entry name" value="Cu-oxidase_3"/>
    <property type="match status" value="1"/>
</dbReference>
<dbReference type="InterPro" id="IPR033138">
    <property type="entry name" value="Cu_oxidase_CS"/>
</dbReference>
<keyword evidence="2" id="KW-0479">Metal-binding</keyword>
<keyword evidence="3 7" id="KW-0732">Signal</keyword>
<dbReference type="Proteomes" id="UP000813444">
    <property type="component" value="Unassembled WGS sequence"/>
</dbReference>
<feature type="domain" description="Plastocyanin-like" evidence="9">
    <location>
        <begin position="430"/>
        <end position="567"/>
    </location>
</feature>
<feature type="signal peptide" evidence="7">
    <location>
        <begin position="1"/>
        <end position="24"/>
    </location>
</feature>
<feature type="domain" description="Plastocyanin-like" evidence="8">
    <location>
        <begin position="170"/>
        <end position="326"/>
    </location>
</feature>
<evidence type="ECO:0000259" key="10">
    <source>
        <dbReference type="Pfam" id="PF07732"/>
    </source>
</evidence>
<accession>A0A8K0WVX7</accession>
<dbReference type="AlphaFoldDB" id="A0A8K0WVX7"/>
<dbReference type="OrthoDB" id="2121828at2759"/>
<evidence type="ECO:0000259" key="9">
    <source>
        <dbReference type="Pfam" id="PF07731"/>
    </source>
</evidence>
<dbReference type="CDD" id="cd13873">
    <property type="entry name" value="CuRO_2_AAO_like_2"/>
    <property type="match status" value="1"/>
</dbReference>
<evidence type="ECO:0000259" key="8">
    <source>
        <dbReference type="Pfam" id="PF00394"/>
    </source>
</evidence>
<dbReference type="Pfam" id="PF07731">
    <property type="entry name" value="Cu-oxidase_2"/>
    <property type="match status" value="1"/>
</dbReference>
<dbReference type="InterPro" id="IPR011707">
    <property type="entry name" value="Cu-oxidase-like_N"/>
</dbReference>
<evidence type="ECO:0000313" key="11">
    <source>
        <dbReference type="EMBL" id="KAH7324905.1"/>
    </source>
</evidence>
<dbReference type="NCBIfam" id="TIGR03390">
    <property type="entry name" value="ascorbOXfungal"/>
    <property type="match status" value="1"/>
</dbReference>
<comment type="similarity">
    <text evidence="1">Belongs to the multicopper oxidase family.</text>
</comment>
<proteinExistence type="inferred from homology"/>
<keyword evidence="6" id="KW-0325">Glycoprotein</keyword>
<reference evidence="11" key="1">
    <citation type="journal article" date="2021" name="Nat. Commun.">
        <title>Genetic determinants of endophytism in the Arabidopsis root mycobiome.</title>
        <authorList>
            <person name="Mesny F."/>
            <person name="Miyauchi S."/>
            <person name="Thiergart T."/>
            <person name="Pickel B."/>
            <person name="Atanasova L."/>
            <person name="Karlsson M."/>
            <person name="Huettel B."/>
            <person name="Barry K.W."/>
            <person name="Haridas S."/>
            <person name="Chen C."/>
            <person name="Bauer D."/>
            <person name="Andreopoulos W."/>
            <person name="Pangilinan J."/>
            <person name="LaButti K."/>
            <person name="Riley R."/>
            <person name="Lipzen A."/>
            <person name="Clum A."/>
            <person name="Drula E."/>
            <person name="Henrissat B."/>
            <person name="Kohler A."/>
            <person name="Grigoriev I.V."/>
            <person name="Martin F.M."/>
            <person name="Hacquard S."/>
        </authorList>
    </citation>
    <scope>NUCLEOTIDE SEQUENCE</scope>
    <source>
        <strain evidence="11">MPI-CAGE-CH-0235</strain>
    </source>
</reference>
<comment type="caution">
    <text evidence="11">The sequence shown here is derived from an EMBL/GenBank/DDBJ whole genome shotgun (WGS) entry which is preliminary data.</text>
</comment>
<dbReference type="GO" id="GO:0005507">
    <property type="term" value="F:copper ion binding"/>
    <property type="evidence" value="ECO:0007669"/>
    <property type="project" value="InterPro"/>
</dbReference>
<dbReference type="PROSITE" id="PS00080">
    <property type="entry name" value="MULTICOPPER_OXIDASE2"/>
    <property type="match status" value="1"/>
</dbReference>
<feature type="chain" id="PRO_5035460792" evidence="7">
    <location>
        <begin position="25"/>
        <end position="608"/>
    </location>
</feature>
<dbReference type="GO" id="GO:0016491">
    <property type="term" value="F:oxidoreductase activity"/>
    <property type="evidence" value="ECO:0007669"/>
    <property type="project" value="UniProtKB-KW"/>
</dbReference>